<organism evidence="5 6">
    <name type="scientific">Bacteroides muris</name>
    <name type="common">ex Afrizal et al. 2022</name>
    <dbReference type="NCBI Taxonomy" id="2516960"/>
    <lineage>
        <taxon>Bacteria</taxon>
        <taxon>Pseudomonadati</taxon>
        <taxon>Bacteroidota</taxon>
        <taxon>Bacteroidia</taxon>
        <taxon>Bacteroidales</taxon>
        <taxon>Bacteroidaceae</taxon>
        <taxon>Bacteroides</taxon>
    </lineage>
</organism>
<dbReference type="InterPro" id="IPR036942">
    <property type="entry name" value="Beta-barrel_TonB_sf"/>
</dbReference>
<keyword evidence="2" id="KW-0472">Membrane</keyword>
<gene>
    <name evidence="5" type="ORF">E5355_18735</name>
</gene>
<dbReference type="Pfam" id="PF13715">
    <property type="entry name" value="CarbopepD_reg_2"/>
    <property type="match status" value="1"/>
</dbReference>
<comment type="caution">
    <text evidence="5">The sequence shown here is derived from an EMBL/GenBank/DDBJ whole genome shotgun (WGS) entry which is preliminary data.</text>
</comment>
<evidence type="ECO:0000313" key="6">
    <source>
        <dbReference type="Proteomes" id="UP000310532"/>
    </source>
</evidence>
<dbReference type="AlphaFoldDB" id="A0A4S2AAL8"/>
<comment type="subcellular location">
    <subcellularLocation>
        <location evidence="1">Cell outer membrane</location>
    </subcellularLocation>
</comment>
<name>A0A4S2AAL8_9BACE</name>
<proteinExistence type="predicted"/>
<protein>
    <submittedName>
        <fullName evidence="5">TonB-dependent receptor</fullName>
    </submittedName>
</protein>
<keyword evidence="5" id="KW-0675">Receptor</keyword>
<sequence length="803" mass="90192">MKTVLTFVIAIICVLQDFAQTSDPLDTAQFSSQEEALIGTLLSLMEDKNENTLCRNIIGKVVDENNSPLDFVNVVLLKADSTYIAGTVTDENGGFLFEKPQGNPKFIRLSSIAYSTKTMDIPATGNLGVIQLNPESVMLGEVVVKSNRPVTAIKGDALVTNVAGSQLEHAGTANDVLTQVPMVLGRDGNFEVFGKGSPAIYINGREVQDLAQLSQLNSADIKNVEVITNPGAKYDASVKSVIRIRTKRPHGDGFSGTFRAQGVMQKYFRTVDQANFKFRTGGLELFGNFGYIGGKFQSSNRVDMLTQSTTVWNQLLTQDGSMRTNEFFGKAGFSYMFNDSHSIGAYYSNGFTKQRSEHTGISRVLADGQPYDNLSMYGRSNNNTLPKHHANLYYNGEIGKFGIDFNMDYMWRKNRNPMFNNETSDTQNNSLINSLGVSRSRMLAEKLVLSYPFGKGGIEFGEEYTSSRFSSEYNTDATLIGNADSRVDENNIAGFVEIGQTFGQFNLGVGLRYEHVRFEYLENGQKKEDQSKIYNNLFPSLSLSTMIRNVQLSMSYTHKTQRPSYADLDGTVDYINRFTLEGGNPFLKPEKMHSVELMGAWRQFFGQITYTYKKDPIMNTTYPYADDAEVKLITMANFPKIQNLQAFVGAQFKVGVWQPKINVGIMKQWLTIDYADGRKSLNNPIGLMQFQNAIHLPYDIWLNVDMQWMSGGNDDNMKQSSSSYLNAKLYKAFFNNQFSVTLEANDIFNKSNRDATLLNKDVTIHKFNTTNNRTFMLTLQYTFNSSRDRYRGQGAGTNEMNRF</sequence>
<evidence type="ECO:0000259" key="4">
    <source>
        <dbReference type="Pfam" id="PF14905"/>
    </source>
</evidence>
<feature type="domain" description="Outer membrane protein beta-barrel" evidence="4">
    <location>
        <begin position="400"/>
        <end position="781"/>
    </location>
</feature>
<dbReference type="SUPFAM" id="SSF49464">
    <property type="entry name" value="Carboxypeptidase regulatory domain-like"/>
    <property type="match status" value="1"/>
</dbReference>
<keyword evidence="3" id="KW-0998">Cell outer membrane</keyword>
<dbReference type="InterPro" id="IPR037066">
    <property type="entry name" value="Plug_dom_sf"/>
</dbReference>
<accession>A0A4S2AAL8</accession>
<dbReference type="EMBL" id="SRYZ01000087">
    <property type="protein sequence ID" value="TGX97766.1"/>
    <property type="molecule type" value="Genomic_DNA"/>
</dbReference>
<dbReference type="Pfam" id="PF14905">
    <property type="entry name" value="OMP_b-brl_3"/>
    <property type="match status" value="1"/>
</dbReference>
<dbReference type="SUPFAM" id="SSF56935">
    <property type="entry name" value="Porins"/>
    <property type="match status" value="1"/>
</dbReference>
<evidence type="ECO:0000256" key="2">
    <source>
        <dbReference type="ARBA" id="ARBA00023136"/>
    </source>
</evidence>
<dbReference type="Gene3D" id="2.170.130.10">
    <property type="entry name" value="TonB-dependent receptor, plug domain"/>
    <property type="match status" value="1"/>
</dbReference>
<dbReference type="RefSeq" id="WP_136011519.1">
    <property type="nucleotide sequence ID" value="NZ_SRYZ01000087.1"/>
</dbReference>
<keyword evidence="6" id="KW-1185">Reference proteome</keyword>
<evidence type="ECO:0000256" key="1">
    <source>
        <dbReference type="ARBA" id="ARBA00004442"/>
    </source>
</evidence>
<reference evidence="5 6" key="1">
    <citation type="submission" date="2019-04" db="EMBL/GenBank/DDBJ databases">
        <title>Microbes associate with the intestines of laboratory mice.</title>
        <authorList>
            <person name="Navarre W."/>
            <person name="Wong E."/>
            <person name="Huang K."/>
            <person name="Tropini C."/>
            <person name="Ng K."/>
            <person name="Yu B."/>
        </authorList>
    </citation>
    <scope>NUCLEOTIDE SEQUENCE [LARGE SCALE GENOMIC DNA]</scope>
    <source>
        <strain evidence="5 6">NM69_E16B</strain>
    </source>
</reference>
<dbReference type="InterPro" id="IPR008969">
    <property type="entry name" value="CarboxyPept-like_regulatory"/>
</dbReference>
<dbReference type="Proteomes" id="UP000310532">
    <property type="component" value="Unassembled WGS sequence"/>
</dbReference>
<dbReference type="Gene3D" id="2.40.170.20">
    <property type="entry name" value="TonB-dependent receptor, beta-barrel domain"/>
    <property type="match status" value="1"/>
</dbReference>
<evidence type="ECO:0000313" key="5">
    <source>
        <dbReference type="EMBL" id="TGX97766.1"/>
    </source>
</evidence>
<dbReference type="GO" id="GO:0009279">
    <property type="term" value="C:cell outer membrane"/>
    <property type="evidence" value="ECO:0007669"/>
    <property type="project" value="UniProtKB-SubCell"/>
</dbReference>
<dbReference type="InterPro" id="IPR041700">
    <property type="entry name" value="OMP_b-brl_3"/>
</dbReference>
<evidence type="ECO:0000256" key="3">
    <source>
        <dbReference type="ARBA" id="ARBA00023237"/>
    </source>
</evidence>